<dbReference type="EMBL" id="CP004145">
    <property type="protein sequence ID" value="AGO60530.1"/>
    <property type="molecule type" value="Genomic_DNA"/>
</dbReference>
<sequence length="43" mass="5016">MVDEKRVNGNVVQKYSGYTGKYLHPENGIELCWYAAIYCRAFK</sequence>
<organism evidence="1 2">
    <name type="scientific">Ferroplasma acidarmanus Fer1</name>
    <dbReference type="NCBI Taxonomy" id="333146"/>
    <lineage>
        <taxon>Archaea</taxon>
        <taxon>Methanobacteriati</taxon>
        <taxon>Thermoplasmatota</taxon>
        <taxon>Thermoplasmata</taxon>
        <taxon>Thermoplasmatales</taxon>
        <taxon>Ferroplasmaceae</taxon>
        <taxon>Ferroplasma</taxon>
    </lineage>
</organism>
<dbReference type="KEGG" id="fac:FACI_IFERC01G0550"/>
<evidence type="ECO:0000313" key="1">
    <source>
        <dbReference type="EMBL" id="AGO60530.1"/>
    </source>
</evidence>
<dbReference type="RefSeq" id="WP_019841434.1">
    <property type="nucleotide sequence ID" value="NC_021592.1"/>
</dbReference>
<name>S0AR11_FERAC</name>
<proteinExistence type="predicted"/>
<dbReference type="AlphaFoldDB" id="S0AR11"/>
<keyword evidence="2" id="KW-1185">Reference proteome</keyword>
<evidence type="ECO:0000313" key="2">
    <source>
        <dbReference type="Proteomes" id="UP000014660"/>
    </source>
</evidence>
<dbReference type="HOGENOM" id="CLU_3227657_0_0_2"/>
<protein>
    <submittedName>
        <fullName evidence="1">Uncharacterized protein</fullName>
    </submittedName>
</protein>
<accession>S0AR11</accession>
<dbReference type="GeneID" id="73909248"/>
<reference evidence="1 2" key="1">
    <citation type="journal article" date="2007" name="Proc. Natl. Acad. Sci. U.S.A.">
        <title>Genome dynamics in a natural archaeal population.</title>
        <authorList>
            <person name="Allen E.E."/>
            <person name="Tyson G.W."/>
            <person name="Whitaker R.J."/>
            <person name="Detter J.C."/>
            <person name="Richardson P.M."/>
            <person name="Banfield J.F."/>
        </authorList>
    </citation>
    <scope>NUCLEOTIDE SEQUENCE [LARGE SCALE GENOMIC DNA]</scope>
    <source>
        <strain evidence="2">fer1</strain>
    </source>
</reference>
<dbReference type="Proteomes" id="UP000014660">
    <property type="component" value="Chromosome"/>
</dbReference>
<gene>
    <name evidence="1" type="ORF">FACI_IFERC00001G0550</name>
</gene>